<dbReference type="Proteomes" id="UP000612956">
    <property type="component" value="Unassembled WGS sequence"/>
</dbReference>
<organism evidence="1 2">
    <name type="scientific">Nocardia camponoti</name>
    <dbReference type="NCBI Taxonomy" id="1616106"/>
    <lineage>
        <taxon>Bacteria</taxon>
        <taxon>Bacillati</taxon>
        <taxon>Actinomycetota</taxon>
        <taxon>Actinomycetes</taxon>
        <taxon>Mycobacteriales</taxon>
        <taxon>Nocardiaceae</taxon>
        <taxon>Nocardia</taxon>
    </lineage>
</organism>
<keyword evidence="2" id="KW-1185">Reference proteome</keyword>
<proteinExistence type="predicted"/>
<gene>
    <name evidence="1" type="ORF">GCM10011591_38030</name>
</gene>
<dbReference type="RefSeq" id="WP_188830396.1">
    <property type="nucleotide sequence ID" value="NZ_BMMW01000004.1"/>
</dbReference>
<evidence type="ECO:0000313" key="1">
    <source>
        <dbReference type="EMBL" id="GGK62162.1"/>
    </source>
</evidence>
<dbReference type="EMBL" id="BMMW01000004">
    <property type="protein sequence ID" value="GGK62162.1"/>
    <property type="molecule type" value="Genomic_DNA"/>
</dbReference>
<comment type="caution">
    <text evidence="1">The sequence shown here is derived from an EMBL/GenBank/DDBJ whole genome shotgun (WGS) entry which is preliminary data.</text>
</comment>
<sequence>MRFVFGERKIVAVRYTNAECVNFRDYPFDPPSGPACQWIDIKHFSIGNVCLSDQELLAELISQPEYHDGYIGAGVVPSDPRHGPYWISAISPGEFIKVTAAEATAETHKWTANCGTLRPELTARIEATVLTRFAEGNAIFVLPKLPDSAHHDYGWIHTEFHEFAVVSADRTRLSLMVLADD</sequence>
<reference evidence="1" key="1">
    <citation type="journal article" date="2014" name="Int. J. Syst. Evol. Microbiol.">
        <title>Complete genome sequence of Corynebacterium casei LMG S-19264T (=DSM 44701T), isolated from a smear-ripened cheese.</title>
        <authorList>
            <consortium name="US DOE Joint Genome Institute (JGI-PGF)"/>
            <person name="Walter F."/>
            <person name="Albersmeier A."/>
            <person name="Kalinowski J."/>
            <person name="Ruckert C."/>
        </authorList>
    </citation>
    <scope>NUCLEOTIDE SEQUENCE</scope>
    <source>
        <strain evidence="1">CGMCC 4.7278</strain>
    </source>
</reference>
<evidence type="ECO:0000313" key="2">
    <source>
        <dbReference type="Proteomes" id="UP000612956"/>
    </source>
</evidence>
<name>A0A917QPP5_9NOCA</name>
<reference evidence="1" key="2">
    <citation type="submission" date="2020-09" db="EMBL/GenBank/DDBJ databases">
        <authorList>
            <person name="Sun Q."/>
            <person name="Zhou Y."/>
        </authorList>
    </citation>
    <scope>NUCLEOTIDE SEQUENCE</scope>
    <source>
        <strain evidence="1">CGMCC 4.7278</strain>
    </source>
</reference>
<dbReference type="AlphaFoldDB" id="A0A917QPP5"/>
<accession>A0A917QPP5</accession>
<protein>
    <submittedName>
        <fullName evidence="1">Uncharacterized protein</fullName>
    </submittedName>
</protein>